<organism evidence="7 8">
    <name type="scientific">Pseudooceanicola marinus</name>
    <dbReference type="NCBI Taxonomy" id="396013"/>
    <lineage>
        <taxon>Bacteria</taxon>
        <taxon>Pseudomonadati</taxon>
        <taxon>Pseudomonadota</taxon>
        <taxon>Alphaproteobacteria</taxon>
        <taxon>Rhodobacterales</taxon>
        <taxon>Paracoccaceae</taxon>
        <taxon>Pseudooceanicola</taxon>
    </lineage>
</organism>
<dbReference type="OrthoDB" id="3296441at2"/>
<dbReference type="Pfam" id="PF02588">
    <property type="entry name" value="YitT_membrane"/>
    <property type="match status" value="1"/>
</dbReference>
<evidence type="ECO:0000256" key="4">
    <source>
        <dbReference type="ARBA" id="ARBA00022989"/>
    </source>
</evidence>
<gene>
    <name evidence="7" type="ORF">PSM7751_03995</name>
</gene>
<keyword evidence="3 6" id="KW-0812">Transmembrane</keyword>
<keyword evidence="4 6" id="KW-1133">Transmembrane helix</keyword>
<dbReference type="RefSeq" id="WP_085890012.1">
    <property type="nucleotide sequence ID" value="NZ_FWFN01000010.1"/>
</dbReference>
<feature type="transmembrane region" description="Helical" evidence="6">
    <location>
        <begin position="31"/>
        <end position="50"/>
    </location>
</feature>
<dbReference type="InterPro" id="IPR003740">
    <property type="entry name" value="YitT"/>
</dbReference>
<proteinExistence type="predicted"/>
<evidence type="ECO:0008006" key="9">
    <source>
        <dbReference type="Google" id="ProtNLM"/>
    </source>
</evidence>
<sequence length="215" mass="23294">MSNGTETATEAEAQVAVRKGNHTLLEDTQGLIYGTTMCGFGIVILTHLGLVTGQTAGLAVLISYITGWSFGPVFFVVNLPFYWLGYSRMGLRFTIKTFIAVAMLSLLSKFLGTEILFAELTPWVGAILFGFVTGSGLLALFRHGASLGGIGILGLYLQDKTGFRAGWTQLTFDLCLFTVAFFVLQGGAFLWSLLGAVVVNFVIAINHRKDWYVAT</sequence>
<keyword evidence="5 6" id="KW-0472">Membrane</keyword>
<dbReference type="InterPro" id="IPR051461">
    <property type="entry name" value="UPF0750_membrane"/>
</dbReference>
<keyword evidence="8" id="KW-1185">Reference proteome</keyword>
<dbReference type="GO" id="GO:0005886">
    <property type="term" value="C:plasma membrane"/>
    <property type="evidence" value="ECO:0007669"/>
    <property type="project" value="UniProtKB-SubCell"/>
</dbReference>
<dbReference type="PANTHER" id="PTHR33545">
    <property type="entry name" value="UPF0750 MEMBRANE PROTEIN YITT-RELATED"/>
    <property type="match status" value="1"/>
</dbReference>
<evidence type="ECO:0000256" key="3">
    <source>
        <dbReference type="ARBA" id="ARBA00022692"/>
    </source>
</evidence>
<dbReference type="Proteomes" id="UP000193963">
    <property type="component" value="Unassembled WGS sequence"/>
</dbReference>
<evidence type="ECO:0000256" key="1">
    <source>
        <dbReference type="ARBA" id="ARBA00004651"/>
    </source>
</evidence>
<feature type="transmembrane region" description="Helical" evidence="6">
    <location>
        <begin position="56"/>
        <end position="81"/>
    </location>
</feature>
<feature type="transmembrane region" description="Helical" evidence="6">
    <location>
        <begin position="188"/>
        <end position="205"/>
    </location>
</feature>
<comment type="subcellular location">
    <subcellularLocation>
        <location evidence="1">Cell membrane</location>
        <topology evidence="1">Multi-pass membrane protein</topology>
    </subcellularLocation>
</comment>
<dbReference type="PANTHER" id="PTHR33545:SF5">
    <property type="entry name" value="UPF0750 MEMBRANE PROTEIN YITT"/>
    <property type="match status" value="1"/>
</dbReference>
<dbReference type="AlphaFoldDB" id="A0A1X7AAR5"/>
<feature type="transmembrane region" description="Helical" evidence="6">
    <location>
        <begin position="93"/>
        <end position="111"/>
    </location>
</feature>
<evidence type="ECO:0000256" key="5">
    <source>
        <dbReference type="ARBA" id="ARBA00023136"/>
    </source>
</evidence>
<accession>A0A1X7AAR5</accession>
<name>A0A1X7AAR5_9RHOB</name>
<protein>
    <recommendedName>
        <fullName evidence="9">YitT family protein</fullName>
    </recommendedName>
</protein>
<evidence type="ECO:0000313" key="7">
    <source>
        <dbReference type="EMBL" id="SLN73034.1"/>
    </source>
</evidence>
<evidence type="ECO:0000256" key="2">
    <source>
        <dbReference type="ARBA" id="ARBA00022475"/>
    </source>
</evidence>
<dbReference type="EMBL" id="FWFN01000010">
    <property type="protein sequence ID" value="SLN73034.1"/>
    <property type="molecule type" value="Genomic_DNA"/>
</dbReference>
<reference evidence="7 8" key="1">
    <citation type="submission" date="2017-03" db="EMBL/GenBank/DDBJ databases">
        <authorList>
            <person name="Afonso C.L."/>
            <person name="Miller P.J."/>
            <person name="Scott M.A."/>
            <person name="Spackman E."/>
            <person name="Goraichik I."/>
            <person name="Dimitrov K.M."/>
            <person name="Suarez D.L."/>
            <person name="Swayne D.E."/>
        </authorList>
    </citation>
    <scope>NUCLEOTIDE SEQUENCE [LARGE SCALE GENOMIC DNA]</scope>
    <source>
        <strain evidence="7 8">CECT 7751</strain>
    </source>
</reference>
<evidence type="ECO:0000256" key="6">
    <source>
        <dbReference type="SAM" id="Phobius"/>
    </source>
</evidence>
<feature type="transmembrane region" description="Helical" evidence="6">
    <location>
        <begin position="123"/>
        <end position="141"/>
    </location>
</feature>
<evidence type="ECO:0000313" key="8">
    <source>
        <dbReference type="Proteomes" id="UP000193963"/>
    </source>
</evidence>
<keyword evidence="2" id="KW-1003">Cell membrane</keyword>